<dbReference type="InterPro" id="IPR003594">
    <property type="entry name" value="HATPase_dom"/>
</dbReference>
<keyword evidence="4" id="KW-0808">Transferase</keyword>
<dbReference type="InterPro" id="IPR004358">
    <property type="entry name" value="Sig_transdc_His_kin-like_C"/>
</dbReference>
<dbReference type="SUPFAM" id="SSF47384">
    <property type="entry name" value="Homodimeric domain of signal transducing histidine kinase"/>
    <property type="match status" value="1"/>
</dbReference>
<keyword evidence="5 10" id="KW-0418">Kinase</keyword>
<dbReference type="PRINTS" id="PR00344">
    <property type="entry name" value="BCTRLSENSOR"/>
</dbReference>
<dbReference type="InterPro" id="IPR036890">
    <property type="entry name" value="HATPase_C_sf"/>
</dbReference>
<keyword evidence="7" id="KW-1133">Transmembrane helix</keyword>
<dbReference type="PANTHER" id="PTHR43711">
    <property type="entry name" value="TWO-COMPONENT HISTIDINE KINASE"/>
    <property type="match status" value="1"/>
</dbReference>
<dbReference type="PROSITE" id="PS50109">
    <property type="entry name" value="HIS_KIN"/>
    <property type="match status" value="1"/>
</dbReference>
<dbReference type="Gene3D" id="3.30.565.10">
    <property type="entry name" value="Histidine kinase-like ATPase, C-terminal domain"/>
    <property type="match status" value="1"/>
</dbReference>
<evidence type="ECO:0000259" key="9">
    <source>
        <dbReference type="PROSITE" id="PS50109"/>
    </source>
</evidence>
<keyword evidence="3" id="KW-0597">Phosphoprotein</keyword>
<evidence type="ECO:0000256" key="6">
    <source>
        <dbReference type="ARBA" id="ARBA00023012"/>
    </source>
</evidence>
<keyword evidence="6" id="KW-0902">Two-component regulatory system</keyword>
<dbReference type="EC" id="2.7.13.3" evidence="2"/>
<evidence type="ECO:0000256" key="5">
    <source>
        <dbReference type="ARBA" id="ARBA00022777"/>
    </source>
</evidence>
<feature type="domain" description="Histidine kinase" evidence="9">
    <location>
        <begin position="433"/>
        <end position="648"/>
    </location>
</feature>
<dbReference type="EMBL" id="MN990733">
    <property type="protein sequence ID" value="QIM10003.1"/>
    <property type="molecule type" value="Genomic_DNA"/>
</dbReference>
<dbReference type="SUPFAM" id="SSF55874">
    <property type="entry name" value="ATPase domain of HSP90 chaperone/DNA topoisomerase II/histidine kinase"/>
    <property type="match status" value="1"/>
</dbReference>
<evidence type="ECO:0000256" key="1">
    <source>
        <dbReference type="ARBA" id="ARBA00000085"/>
    </source>
</evidence>
<gene>
    <name evidence="10" type="ORF">Prevot485_1020</name>
</gene>
<keyword evidence="8" id="KW-0732">Signal</keyword>
<protein>
    <recommendedName>
        <fullName evidence="2">histidine kinase</fullName>
        <ecNumber evidence="2">2.7.13.3</ecNumber>
    </recommendedName>
</protein>
<dbReference type="Pfam" id="PF00512">
    <property type="entry name" value="HisKA"/>
    <property type="match status" value="1"/>
</dbReference>
<feature type="transmembrane region" description="Helical" evidence="7">
    <location>
        <begin position="368"/>
        <end position="389"/>
    </location>
</feature>
<proteinExistence type="predicted"/>
<evidence type="ECO:0000256" key="8">
    <source>
        <dbReference type="SAM" id="SignalP"/>
    </source>
</evidence>
<evidence type="ECO:0000256" key="3">
    <source>
        <dbReference type="ARBA" id="ARBA00022553"/>
    </source>
</evidence>
<evidence type="ECO:0000313" key="10">
    <source>
        <dbReference type="EMBL" id="QIM10003.1"/>
    </source>
</evidence>
<evidence type="ECO:0000256" key="4">
    <source>
        <dbReference type="ARBA" id="ARBA00022679"/>
    </source>
</evidence>
<keyword evidence="7" id="KW-0472">Membrane</keyword>
<dbReference type="SMART" id="SM00387">
    <property type="entry name" value="HATPase_c"/>
    <property type="match status" value="1"/>
</dbReference>
<name>A0A6G8F158_9BACT</name>
<evidence type="ECO:0000256" key="7">
    <source>
        <dbReference type="SAM" id="Phobius"/>
    </source>
</evidence>
<dbReference type="InterPro" id="IPR036097">
    <property type="entry name" value="HisK_dim/P_sf"/>
</dbReference>
<feature type="signal peptide" evidence="8">
    <location>
        <begin position="1"/>
        <end position="21"/>
    </location>
</feature>
<dbReference type="PANTHER" id="PTHR43711:SF26">
    <property type="entry name" value="SENSOR HISTIDINE KINASE RCSC"/>
    <property type="match status" value="1"/>
</dbReference>
<dbReference type="AlphaFoldDB" id="A0A6G8F158"/>
<comment type="catalytic activity">
    <reaction evidence="1">
        <text>ATP + protein L-histidine = ADP + protein N-phospho-L-histidine.</text>
        <dbReference type="EC" id="2.7.13.3"/>
    </reaction>
</comment>
<feature type="chain" id="PRO_5026339895" description="histidine kinase" evidence="8">
    <location>
        <begin position="22"/>
        <end position="653"/>
    </location>
</feature>
<dbReference type="Pfam" id="PF02518">
    <property type="entry name" value="HATPase_c"/>
    <property type="match status" value="1"/>
</dbReference>
<reference evidence="10" key="1">
    <citation type="journal article" date="2020" name="J. ISSAAS">
        <title>Lactobacilli and other gastrointestinal microbiota of Peromyscus leucopus, reservoir host for agents of Lyme disease and other zoonoses in North America.</title>
        <authorList>
            <person name="Milovic A."/>
            <person name="Bassam K."/>
            <person name="Shao H."/>
            <person name="Chatzistamou I."/>
            <person name="Tufts D.M."/>
            <person name="Diuk-Wasser M."/>
            <person name="Barbour A.G."/>
        </authorList>
    </citation>
    <scope>NUCLEOTIDE SEQUENCE</scope>
    <source>
        <strain evidence="10">LL70</strain>
    </source>
</reference>
<evidence type="ECO:0000256" key="2">
    <source>
        <dbReference type="ARBA" id="ARBA00012438"/>
    </source>
</evidence>
<dbReference type="InterPro" id="IPR005467">
    <property type="entry name" value="His_kinase_dom"/>
</dbReference>
<dbReference type="SMART" id="SM00388">
    <property type="entry name" value="HisKA"/>
    <property type="match status" value="1"/>
</dbReference>
<keyword evidence="7" id="KW-0812">Transmembrane</keyword>
<accession>A0A6G8F158</accession>
<dbReference type="InterPro" id="IPR050736">
    <property type="entry name" value="Sensor_HK_Regulatory"/>
</dbReference>
<dbReference type="InterPro" id="IPR003661">
    <property type="entry name" value="HisK_dim/P_dom"/>
</dbReference>
<sequence>MPRMKWLLTVILIALTTVARSKTTENNTAEDNSVVIVSSYNPDVKNISDNLSAFYEECTKQRLSNPIALEDIHAQNLPECFTWKERLWNILRKYYVGGKKPAAIVLLGNEANAAFFSTDRQELKATPVIVGMGSATCVKLPDNDTTDLKQWNPKPYNLTRDFKDFNIVGGRLYHYDIKKNIELINRFYAKRDTLVFVSDNTLGGVIMKARFMEQMQGNSKYKIQYIDGRQFTFMDINEYMTGLGNGAVMLLGTWRIDSTNRFLVRNTTYTLNAVNPYLPAFTLSDVGMGHWTAGGFSPEYHIMGGWLAKDVIGFLNTGVKKLPTLVPNKYIFDFAKMKQLGLSLDDFPHKYEVVNKPISPLEEYKTTILSVLGLMIILIGCLLTSLYFLKKSKKLQKELIAHGEELVRMKETAEKAKQAAEDANMMKSRFIADMSHEIRTPLNAVIGFAQVLTSTELETSEEEKKAFGEMIMLNSELLLKLVNDILDISKIDVGKMQFDIQPTDIADLCHIAAVSASATPVPGVEIKAETTVKGLMIDTDKDRLMQVMTNLLSNAKKFTEAGSITIGVEADSEKDIVIVSVADTGCGIPAESAETVFERFKKLDAFKQGTGLGLAITRSIVEQLGGRIWLDTGYTGGARFVFTHPIHQKEAEQ</sequence>
<dbReference type="CDD" id="cd00082">
    <property type="entry name" value="HisKA"/>
    <property type="match status" value="1"/>
</dbReference>
<dbReference type="GO" id="GO:0000155">
    <property type="term" value="F:phosphorelay sensor kinase activity"/>
    <property type="evidence" value="ECO:0007669"/>
    <property type="project" value="InterPro"/>
</dbReference>
<organism evidence="10">
    <name type="scientific">uncultured Prevotella sp</name>
    <dbReference type="NCBI Taxonomy" id="159272"/>
    <lineage>
        <taxon>Bacteria</taxon>
        <taxon>Pseudomonadati</taxon>
        <taxon>Bacteroidota</taxon>
        <taxon>Bacteroidia</taxon>
        <taxon>Bacteroidales</taxon>
        <taxon>Prevotellaceae</taxon>
        <taxon>Prevotella</taxon>
        <taxon>environmental samples</taxon>
    </lineage>
</organism>
<dbReference type="Gene3D" id="1.10.287.130">
    <property type="match status" value="1"/>
</dbReference>